<dbReference type="EMBL" id="JAQLOI010000003">
    <property type="protein sequence ID" value="MDB1124948.1"/>
    <property type="molecule type" value="Genomic_DNA"/>
</dbReference>
<comment type="catalytic activity">
    <reaction evidence="2">
        <text>5-methylaminomethyl-2-thiouridine(34) in tRNA + selenophosphate + (2E)-geranyl diphosphate + H2O + H(+) = 5-methylaminomethyl-2-selenouridine(34) in tRNA + (2E)-thiogeraniol + phosphate + diphosphate</text>
        <dbReference type="Rhea" id="RHEA:42716"/>
        <dbReference type="Rhea" id="RHEA-COMP:10195"/>
        <dbReference type="Rhea" id="RHEA-COMP:10196"/>
        <dbReference type="ChEBI" id="CHEBI:15377"/>
        <dbReference type="ChEBI" id="CHEBI:15378"/>
        <dbReference type="ChEBI" id="CHEBI:16144"/>
        <dbReference type="ChEBI" id="CHEBI:33019"/>
        <dbReference type="ChEBI" id="CHEBI:43474"/>
        <dbReference type="ChEBI" id="CHEBI:58057"/>
        <dbReference type="ChEBI" id="CHEBI:74455"/>
        <dbReference type="ChEBI" id="CHEBI:82743"/>
        <dbReference type="ChEBI" id="CHEBI:143703"/>
        <dbReference type="EC" id="2.9.1.3"/>
    </reaction>
</comment>
<keyword evidence="2 4" id="KW-0808">Transferase</keyword>
<feature type="domain" description="Rhodanese" evidence="3">
    <location>
        <begin position="13"/>
        <end position="136"/>
    </location>
</feature>
<comment type="subunit">
    <text evidence="2">Monomer.</text>
</comment>
<dbReference type="InterPro" id="IPR027417">
    <property type="entry name" value="P-loop_NTPase"/>
</dbReference>
<accession>A0ABT4YVB8</accession>
<comment type="catalytic activity">
    <reaction evidence="2">
        <text>5-methylaminomethyl-2-thiouridine(34) in tRNA + (2E)-geranyl diphosphate = 5-methylaminomethyl-S-(2E)-geranyl-thiouridine(34) in tRNA + diphosphate</text>
        <dbReference type="Rhea" id="RHEA:14085"/>
        <dbReference type="Rhea" id="RHEA-COMP:10195"/>
        <dbReference type="Rhea" id="RHEA-COMP:14654"/>
        <dbReference type="ChEBI" id="CHEBI:33019"/>
        <dbReference type="ChEBI" id="CHEBI:58057"/>
        <dbReference type="ChEBI" id="CHEBI:74455"/>
        <dbReference type="ChEBI" id="CHEBI:140632"/>
    </reaction>
</comment>
<dbReference type="PANTHER" id="PTHR30401">
    <property type="entry name" value="TRNA 2-SELENOURIDINE SYNTHASE"/>
    <property type="match status" value="1"/>
</dbReference>
<dbReference type="Gene3D" id="3.40.250.10">
    <property type="entry name" value="Rhodanese-like domain"/>
    <property type="match status" value="1"/>
</dbReference>
<organism evidence="4 5">
    <name type="scientific">Vibrio algarum</name>
    <dbReference type="NCBI Taxonomy" id="3020714"/>
    <lineage>
        <taxon>Bacteria</taxon>
        <taxon>Pseudomonadati</taxon>
        <taxon>Pseudomonadota</taxon>
        <taxon>Gammaproteobacteria</taxon>
        <taxon>Vibrionales</taxon>
        <taxon>Vibrionaceae</taxon>
        <taxon>Vibrio</taxon>
    </lineage>
</organism>
<comment type="similarity">
    <text evidence="2">Belongs to the SelU family.</text>
</comment>
<dbReference type="CDD" id="cd01520">
    <property type="entry name" value="RHOD_YbbB"/>
    <property type="match status" value="1"/>
</dbReference>
<dbReference type="InterPro" id="IPR058840">
    <property type="entry name" value="AAA_SelU"/>
</dbReference>
<reference evidence="4 5" key="1">
    <citation type="submission" date="2023-01" db="EMBL/GenBank/DDBJ databases">
        <title>Vibrio sp. KJ40-1 sp.nov, isolated from marine algae.</title>
        <authorList>
            <person name="Butt M."/>
            <person name="Kim J.M.J."/>
            <person name="Jeon C.O.C."/>
        </authorList>
    </citation>
    <scope>NUCLEOTIDE SEQUENCE [LARGE SCALE GENOMIC DNA]</scope>
    <source>
        <strain evidence="4 5">KJ40-1</strain>
    </source>
</reference>
<sequence>MPRNNSHDYKALFVNDTPLLDTRAPIEFNQGAFPLSQNIPLMTDDERAAVGTCYKQQGQSKAIRLGHQLVNGAVKAQRVAQWQRFCNSNPDGYLYCFRGGMRSQITQQWLKEVGIDYPFITGGYKALRRYLIDNIEIGAAMPSVVIGGNTGCGKTDLIKSLQNGIDIEGAAHHRGSSFGQYVTQQRTQINFENQLAIQIVKKLENRCQRFVFEDEGKTIGCASLPTAIRNAINQSDMVVIADSLDVRLERLIDEYIVKMQREHIQRFGEELGWTKFSDYLAQGLFKIRRRLGLERYASLVQIQQNAIDIMQSSGTITQHADWLVPLLEQYYDPMYEYQLNKKSARIIFKGSHKEVAQWLEPT</sequence>
<dbReference type="Pfam" id="PF26341">
    <property type="entry name" value="AAA_SelU"/>
    <property type="match status" value="1"/>
</dbReference>
<evidence type="ECO:0000313" key="5">
    <source>
        <dbReference type="Proteomes" id="UP001210678"/>
    </source>
</evidence>
<keyword evidence="1 2" id="KW-0711">Selenium</keyword>
<dbReference type="HAMAP" id="MF_01622">
    <property type="entry name" value="tRNA_sel_U_synth"/>
    <property type="match status" value="1"/>
</dbReference>
<dbReference type="EC" id="2.9.1.3" evidence="2"/>
<keyword evidence="5" id="KW-1185">Reference proteome</keyword>
<comment type="catalytic activity">
    <reaction evidence="2">
        <text>5-methylaminomethyl-2-(Se-phospho)selenouridine(34) in tRNA + H2O = 5-methylaminomethyl-2-selenouridine(34) in tRNA + phosphate</text>
        <dbReference type="Rhea" id="RHEA:60176"/>
        <dbReference type="Rhea" id="RHEA-COMP:10196"/>
        <dbReference type="Rhea" id="RHEA-COMP:15523"/>
        <dbReference type="ChEBI" id="CHEBI:15377"/>
        <dbReference type="ChEBI" id="CHEBI:43474"/>
        <dbReference type="ChEBI" id="CHEBI:82743"/>
        <dbReference type="ChEBI" id="CHEBI:143702"/>
    </reaction>
</comment>
<dbReference type="NCBIfam" id="TIGR03167">
    <property type="entry name" value="tRNA_sel_U_synt"/>
    <property type="match status" value="1"/>
</dbReference>
<dbReference type="SUPFAM" id="SSF52821">
    <property type="entry name" value="Rhodanese/Cell cycle control phosphatase"/>
    <property type="match status" value="1"/>
</dbReference>
<dbReference type="SUPFAM" id="SSF52540">
    <property type="entry name" value="P-loop containing nucleoside triphosphate hydrolases"/>
    <property type="match status" value="1"/>
</dbReference>
<dbReference type="InterPro" id="IPR001763">
    <property type="entry name" value="Rhodanese-like_dom"/>
</dbReference>
<evidence type="ECO:0000259" key="3">
    <source>
        <dbReference type="PROSITE" id="PS50206"/>
    </source>
</evidence>
<evidence type="ECO:0000256" key="1">
    <source>
        <dbReference type="ARBA" id="ARBA00023266"/>
    </source>
</evidence>
<dbReference type="RefSeq" id="WP_272138204.1">
    <property type="nucleotide sequence ID" value="NZ_JAQLOI010000003.1"/>
</dbReference>
<evidence type="ECO:0000313" key="4">
    <source>
        <dbReference type="EMBL" id="MDB1124948.1"/>
    </source>
</evidence>
<protein>
    <recommendedName>
        <fullName evidence="2">tRNA 2-selenouridine synthase</fullName>
        <ecNumber evidence="2">2.9.1.3</ecNumber>
    </recommendedName>
</protein>
<evidence type="ECO:0000256" key="2">
    <source>
        <dbReference type="HAMAP-Rule" id="MF_01622"/>
    </source>
</evidence>
<dbReference type="SMART" id="SM00450">
    <property type="entry name" value="RHOD"/>
    <property type="match status" value="1"/>
</dbReference>
<dbReference type="InterPro" id="IPR017582">
    <property type="entry name" value="SelU"/>
</dbReference>
<dbReference type="PROSITE" id="PS50206">
    <property type="entry name" value="RHODANESE_3"/>
    <property type="match status" value="1"/>
</dbReference>
<name>A0ABT4YVB8_9VIBR</name>
<dbReference type="PANTHER" id="PTHR30401:SF0">
    <property type="entry name" value="TRNA 2-SELENOURIDINE SYNTHASE"/>
    <property type="match status" value="1"/>
</dbReference>
<comment type="caution">
    <text evidence="4">The sequence shown here is derived from an EMBL/GenBank/DDBJ whole genome shotgun (WGS) entry which is preliminary data.</text>
</comment>
<proteinExistence type="inferred from homology"/>
<feature type="active site" description="S-selanylcysteine intermediate" evidence="2">
    <location>
        <position position="96"/>
    </location>
</feature>
<comment type="function">
    <text evidence="2">Involved in the post-transcriptional modification of the uridine at the wobble position (U34) of tRNA(Lys), tRNA(Glu) and tRNA(Gln). Catalyzes the conversion of 2-thiouridine (S2U-RNA) to 2-selenouridine (Se2U-RNA). Acts in a two-step process involving geranylation of 2-thiouridine (S2U) to S-geranyl-2-thiouridine (geS2U) and subsequent selenation of the latter derivative to 2-selenouridine (Se2U) in the tRNA chain.</text>
</comment>
<dbReference type="GO" id="GO:0016740">
    <property type="term" value="F:transferase activity"/>
    <property type="evidence" value="ECO:0007669"/>
    <property type="project" value="UniProtKB-KW"/>
</dbReference>
<comment type="catalytic activity">
    <reaction evidence="2">
        <text>5-methylaminomethyl-S-(2E)-geranyl-thiouridine(34) in tRNA + selenophosphate + H(+) = 5-methylaminomethyl-2-(Se-phospho)selenouridine(34) in tRNA + (2E)-thiogeraniol</text>
        <dbReference type="Rhea" id="RHEA:60172"/>
        <dbReference type="Rhea" id="RHEA-COMP:14654"/>
        <dbReference type="Rhea" id="RHEA-COMP:15523"/>
        <dbReference type="ChEBI" id="CHEBI:15378"/>
        <dbReference type="ChEBI" id="CHEBI:16144"/>
        <dbReference type="ChEBI" id="CHEBI:140632"/>
        <dbReference type="ChEBI" id="CHEBI:143702"/>
        <dbReference type="ChEBI" id="CHEBI:143703"/>
    </reaction>
</comment>
<dbReference type="InterPro" id="IPR036873">
    <property type="entry name" value="Rhodanese-like_dom_sf"/>
</dbReference>
<dbReference type="Proteomes" id="UP001210678">
    <property type="component" value="Unassembled WGS sequence"/>
</dbReference>
<dbReference type="NCBIfam" id="NF008751">
    <property type="entry name" value="PRK11784.1-3"/>
    <property type="match status" value="1"/>
</dbReference>
<gene>
    <name evidence="4" type="primary">mnmH</name>
    <name evidence="2" type="synonym">selU</name>
    <name evidence="4" type="ORF">PGX00_15425</name>
</gene>